<sequence>MKNYFKVREDTVPKLKMRKKKQEDFVSDKKEETMATAEKGRLQRKSPVGTESGSHQRRQPPTTLKVP</sequence>
<protein>
    <submittedName>
        <fullName evidence="2">Uncharacterized protein</fullName>
    </submittedName>
</protein>
<feature type="region of interest" description="Disordered" evidence="1">
    <location>
        <begin position="1"/>
        <end position="67"/>
    </location>
</feature>
<proteinExistence type="predicted"/>
<dbReference type="RefSeq" id="WP_317488101.1">
    <property type="nucleotide sequence ID" value="NZ_CP136051.1"/>
</dbReference>
<evidence type="ECO:0000256" key="1">
    <source>
        <dbReference type="SAM" id="MobiDB-lite"/>
    </source>
</evidence>
<feature type="compositionally biased region" description="Basic and acidic residues" evidence="1">
    <location>
        <begin position="21"/>
        <end position="41"/>
    </location>
</feature>
<keyword evidence="3" id="KW-1185">Reference proteome</keyword>
<dbReference type="EMBL" id="CP136051">
    <property type="protein sequence ID" value="WOK05342.1"/>
    <property type="molecule type" value="Genomic_DNA"/>
</dbReference>
<gene>
    <name evidence="2" type="ORF">RT717_19875</name>
</gene>
<name>A0ABZ0IJZ4_9BACT</name>
<accession>A0ABZ0IJZ4</accession>
<organism evidence="2 3">
    <name type="scientific">Imperialibacter roseus</name>
    <dbReference type="NCBI Taxonomy" id="1324217"/>
    <lineage>
        <taxon>Bacteria</taxon>
        <taxon>Pseudomonadati</taxon>
        <taxon>Bacteroidota</taxon>
        <taxon>Cytophagia</taxon>
        <taxon>Cytophagales</taxon>
        <taxon>Flammeovirgaceae</taxon>
        <taxon>Imperialibacter</taxon>
    </lineage>
</organism>
<evidence type="ECO:0000313" key="3">
    <source>
        <dbReference type="Proteomes" id="UP001302349"/>
    </source>
</evidence>
<reference evidence="2 3" key="1">
    <citation type="journal article" date="2023" name="Microbiol. Resour. Announc.">
        <title>Complete Genome Sequence of Imperialibacter roseus strain P4T.</title>
        <authorList>
            <person name="Tizabi D.R."/>
            <person name="Bachvaroff T."/>
            <person name="Hill R.T."/>
        </authorList>
    </citation>
    <scope>NUCLEOTIDE SEQUENCE [LARGE SCALE GENOMIC DNA]</scope>
    <source>
        <strain evidence="2 3">P4T</strain>
    </source>
</reference>
<evidence type="ECO:0000313" key="2">
    <source>
        <dbReference type="EMBL" id="WOK05342.1"/>
    </source>
</evidence>
<dbReference type="Proteomes" id="UP001302349">
    <property type="component" value="Chromosome"/>
</dbReference>
<feature type="compositionally biased region" description="Basic and acidic residues" evidence="1">
    <location>
        <begin position="1"/>
        <end position="13"/>
    </location>
</feature>